<proteinExistence type="predicted"/>
<protein>
    <recommendedName>
        <fullName evidence="7">Integrase catalytic domain-containing protein</fullName>
    </recommendedName>
</protein>
<organism evidence="8 9">
    <name type="scientific">Lithospermum erythrorhizon</name>
    <name type="common">Purple gromwell</name>
    <name type="synonym">Lithospermum officinale var. erythrorhizon</name>
    <dbReference type="NCBI Taxonomy" id="34254"/>
    <lineage>
        <taxon>Eukaryota</taxon>
        <taxon>Viridiplantae</taxon>
        <taxon>Streptophyta</taxon>
        <taxon>Embryophyta</taxon>
        <taxon>Tracheophyta</taxon>
        <taxon>Spermatophyta</taxon>
        <taxon>Magnoliopsida</taxon>
        <taxon>eudicotyledons</taxon>
        <taxon>Gunneridae</taxon>
        <taxon>Pentapetalae</taxon>
        <taxon>asterids</taxon>
        <taxon>lamiids</taxon>
        <taxon>Boraginales</taxon>
        <taxon>Boraginaceae</taxon>
        <taxon>Boraginoideae</taxon>
        <taxon>Lithospermeae</taxon>
        <taxon>Lithospermum</taxon>
    </lineage>
</organism>
<name>A0AAV3QJ07_LITER</name>
<evidence type="ECO:0000259" key="7">
    <source>
        <dbReference type="PROSITE" id="PS50994"/>
    </source>
</evidence>
<evidence type="ECO:0000256" key="6">
    <source>
        <dbReference type="ARBA" id="ARBA00022918"/>
    </source>
</evidence>
<dbReference type="GO" id="GO:0003676">
    <property type="term" value="F:nucleic acid binding"/>
    <property type="evidence" value="ECO:0007669"/>
    <property type="project" value="InterPro"/>
</dbReference>
<evidence type="ECO:0000256" key="4">
    <source>
        <dbReference type="ARBA" id="ARBA00022759"/>
    </source>
</evidence>
<feature type="domain" description="Integrase catalytic" evidence="7">
    <location>
        <begin position="170"/>
        <end position="331"/>
    </location>
</feature>
<dbReference type="Pfam" id="PF00665">
    <property type="entry name" value="rve"/>
    <property type="match status" value="1"/>
</dbReference>
<keyword evidence="4" id="KW-0255">Endonuclease</keyword>
<reference evidence="8 9" key="1">
    <citation type="submission" date="2024-01" db="EMBL/GenBank/DDBJ databases">
        <title>The complete chloroplast genome sequence of Lithospermum erythrorhizon: insights into the phylogenetic relationship among Boraginaceae species and the maternal lineages of purple gromwells.</title>
        <authorList>
            <person name="Okada T."/>
            <person name="Watanabe K."/>
        </authorList>
    </citation>
    <scope>NUCLEOTIDE SEQUENCE [LARGE SCALE GENOMIC DNA]</scope>
</reference>
<gene>
    <name evidence="8" type="ORF">LIER_39712</name>
</gene>
<keyword evidence="1" id="KW-0808">Transferase</keyword>
<evidence type="ECO:0000256" key="5">
    <source>
        <dbReference type="ARBA" id="ARBA00022801"/>
    </source>
</evidence>
<dbReference type="GO" id="GO:0015074">
    <property type="term" value="P:DNA integration"/>
    <property type="evidence" value="ECO:0007669"/>
    <property type="project" value="InterPro"/>
</dbReference>
<dbReference type="SUPFAM" id="SSF56672">
    <property type="entry name" value="DNA/RNA polymerases"/>
    <property type="match status" value="1"/>
</dbReference>
<sequence>MAIILAITKWKHYLLGSRFIIKTDQKALKHLLEQKITTYLQQKVVTKLLGLDYIIQYKQGKENVVADALSRAQLEPDQLMSISTVQPSWMHDVTGSYLQDKDLQHIVAGIVINPADFPMHEYRKGILRYKHKIILGNDQELRQKAITTLRDSSIGGHSGISEAQGIVLLEGNEKGSWTQINMDFIEGLPPSNKKHAILVVVDRFTKYSHFMALSHPFTTLTVAQLFLDHVYRLHGMPTHIISDRDRVFLSAIWQELFTKLRTKLHCSTSYHHQSDGQTERVNQCLETYLRCMCSSRPKDWNKWLPLVEFWYNTNFHSSLKLTPFEALYGYKPPHLPATTYLKEVKIEAKDILEQRKQLTELIKDNLTLAQKRMKSFADKSRTARSFEVGDQVFLKLQPYRQNSESLRKHLKLAAKYYGPFEVIQEIGILNKRTTPLPNGSFPVHPIAILNKRTIKRAGKHIYQVLIQWNHSTPQEATWEDYYNI</sequence>
<dbReference type="InterPro" id="IPR043502">
    <property type="entry name" value="DNA/RNA_pol_sf"/>
</dbReference>
<keyword evidence="5" id="KW-0378">Hydrolase</keyword>
<dbReference type="GO" id="GO:0016787">
    <property type="term" value="F:hydrolase activity"/>
    <property type="evidence" value="ECO:0007669"/>
    <property type="project" value="UniProtKB-KW"/>
</dbReference>
<keyword evidence="3" id="KW-0540">Nuclease</keyword>
<dbReference type="FunFam" id="3.30.420.10:FF:000032">
    <property type="entry name" value="Retrovirus-related Pol polyprotein from transposon 297-like Protein"/>
    <property type="match status" value="1"/>
</dbReference>
<dbReference type="InterPro" id="IPR036397">
    <property type="entry name" value="RNaseH_sf"/>
</dbReference>
<evidence type="ECO:0000256" key="3">
    <source>
        <dbReference type="ARBA" id="ARBA00022722"/>
    </source>
</evidence>
<dbReference type="PANTHER" id="PTHR37984:SF15">
    <property type="entry name" value="INTEGRASE CATALYTIC DOMAIN-CONTAINING PROTEIN"/>
    <property type="match status" value="1"/>
</dbReference>
<dbReference type="InterPro" id="IPR041373">
    <property type="entry name" value="RT_RNaseH"/>
</dbReference>
<dbReference type="EMBL" id="BAABME010021737">
    <property type="protein sequence ID" value="GAA0164062.1"/>
    <property type="molecule type" value="Genomic_DNA"/>
</dbReference>
<dbReference type="Pfam" id="PF24626">
    <property type="entry name" value="SH3_Tf2-1"/>
    <property type="match status" value="1"/>
</dbReference>
<keyword evidence="2" id="KW-0548">Nucleotidyltransferase</keyword>
<evidence type="ECO:0000256" key="2">
    <source>
        <dbReference type="ARBA" id="ARBA00022695"/>
    </source>
</evidence>
<dbReference type="PROSITE" id="PS50994">
    <property type="entry name" value="INTEGRASE"/>
    <property type="match status" value="1"/>
</dbReference>
<dbReference type="AlphaFoldDB" id="A0AAV3QJ07"/>
<evidence type="ECO:0000313" key="8">
    <source>
        <dbReference type="EMBL" id="GAA0164062.1"/>
    </source>
</evidence>
<keyword evidence="6" id="KW-0695">RNA-directed DNA polymerase</keyword>
<accession>A0AAV3QJ07</accession>
<dbReference type="GO" id="GO:0004519">
    <property type="term" value="F:endonuclease activity"/>
    <property type="evidence" value="ECO:0007669"/>
    <property type="project" value="UniProtKB-KW"/>
</dbReference>
<dbReference type="InterPro" id="IPR001584">
    <property type="entry name" value="Integrase_cat-core"/>
</dbReference>
<dbReference type="GO" id="GO:0003964">
    <property type="term" value="F:RNA-directed DNA polymerase activity"/>
    <property type="evidence" value="ECO:0007669"/>
    <property type="project" value="UniProtKB-KW"/>
</dbReference>
<dbReference type="InterPro" id="IPR050951">
    <property type="entry name" value="Retrovirus_Pol_polyprotein"/>
</dbReference>
<dbReference type="Gene3D" id="3.30.420.10">
    <property type="entry name" value="Ribonuclease H-like superfamily/Ribonuclease H"/>
    <property type="match status" value="1"/>
</dbReference>
<dbReference type="PANTHER" id="PTHR37984">
    <property type="entry name" value="PROTEIN CBG26694"/>
    <property type="match status" value="1"/>
</dbReference>
<dbReference type="Pfam" id="PF17917">
    <property type="entry name" value="RT_RNaseH"/>
    <property type="match status" value="1"/>
</dbReference>
<dbReference type="InterPro" id="IPR012337">
    <property type="entry name" value="RNaseH-like_sf"/>
</dbReference>
<dbReference type="InterPro" id="IPR056924">
    <property type="entry name" value="SH3_Tf2-1"/>
</dbReference>
<dbReference type="Proteomes" id="UP001454036">
    <property type="component" value="Unassembled WGS sequence"/>
</dbReference>
<keyword evidence="9" id="KW-1185">Reference proteome</keyword>
<evidence type="ECO:0000256" key="1">
    <source>
        <dbReference type="ARBA" id="ARBA00022679"/>
    </source>
</evidence>
<dbReference type="SUPFAM" id="SSF53098">
    <property type="entry name" value="Ribonuclease H-like"/>
    <property type="match status" value="1"/>
</dbReference>
<evidence type="ECO:0000313" key="9">
    <source>
        <dbReference type="Proteomes" id="UP001454036"/>
    </source>
</evidence>
<comment type="caution">
    <text evidence="8">The sequence shown here is derived from an EMBL/GenBank/DDBJ whole genome shotgun (WGS) entry which is preliminary data.</text>
</comment>